<organism evidence="1">
    <name type="scientific">Anguilla anguilla</name>
    <name type="common">European freshwater eel</name>
    <name type="synonym">Muraena anguilla</name>
    <dbReference type="NCBI Taxonomy" id="7936"/>
    <lineage>
        <taxon>Eukaryota</taxon>
        <taxon>Metazoa</taxon>
        <taxon>Chordata</taxon>
        <taxon>Craniata</taxon>
        <taxon>Vertebrata</taxon>
        <taxon>Euteleostomi</taxon>
        <taxon>Actinopterygii</taxon>
        <taxon>Neopterygii</taxon>
        <taxon>Teleostei</taxon>
        <taxon>Anguilliformes</taxon>
        <taxon>Anguillidae</taxon>
        <taxon>Anguilla</taxon>
    </lineage>
</organism>
<accession>A0A0E9VGW1</accession>
<reference evidence="1" key="1">
    <citation type="submission" date="2014-11" db="EMBL/GenBank/DDBJ databases">
        <authorList>
            <person name="Amaro Gonzalez C."/>
        </authorList>
    </citation>
    <scope>NUCLEOTIDE SEQUENCE</scope>
</reference>
<dbReference type="EMBL" id="GBXM01032124">
    <property type="protein sequence ID" value="JAH76453.1"/>
    <property type="molecule type" value="Transcribed_RNA"/>
</dbReference>
<proteinExistence type="predicted"/>
<protein>
    <submittedName>
        <fullName evidence="1">Uncharacterized protein</fullName>
    </submittedName>
</protein>
<evidence type="ECO:0000313" key="1">
    <source>
        <dbReference type="EMBL" id="JAH76453.1"/>
    </source>
</evidence>
<dbReference type="AlphaFoldDB" id="A0A0E9VGW1"/>
<sequence length="36" mass="3791">MQPYLPVSCCPACLHQQQGVRNQTESVAVSVSSSGV</sequence>
<name>A0A0E9VGW1_ANGAN</name>
<reference evidence="1" key="2">
    <citation type="journal article" date="2015" name="Fish Shellfish Immunol.">
        <title>Early steps in the European eel (Anguilla anguilla)-Vibrio vulnificus interaction in the gills: Role of the RtxA13 toxin.</title>
        <authorList>
            <person name="Callol A."/>
            <person name="Pajuelo D."/>
            <person name="Ebbesson L."/>
            <person name="Teles M."/>
            <person name="MacKenzie S."/>
            <person name="Amaro C."/>
        </authorList>
    </citation>
    <scope>NUCLEOTIDE SEQUENCE</scope>
</reference>